<dbReference type="KEGG" id="hlo:J0X27_10430"/>
<evidence type="ECO:0000313" key="2">
    <source>
        <dbReference type="EMBL" id="QSW86988.1"/>
    </source>
</evidence>
<accession>A0A8A2UJX1</accession>
<dbReference type="EMBL" id="CP071463">
    <property type="protein sequence ID" value="QSW86988.1"/>
    <property type="molecule type" value="Genomic_DNA"/>
</dbReference>
<protein>
    <submittedName>
        <fullName evidence="2">DUF4268 domain-containing protein</fullName>
    </submittedName>
</protein>
<gene>
    <name evidence="2" type="ORF">J0X27_10430</name>
</gene>
<dbReference type="OrthoDB" id="200578at2157"/>
<evidence type="ECO:0000259" key="1">
    <source>
        <dbReference type="Pfam" id="PF14088"/>
    </source>
</evidence>
<dbReference type="InterPro" id="IPR025364">
    <property type="entry name" value="DUF4268"/>
</dbReference>
<proteinExistence type="predicted"/>
<sequence length="140" mass="16924">MQEEFWTEFRDRIEDRDTPLSARKPYPEYYYNNPIGKAGFELQFTINSRDNELGTGLVIRDDAEAYRELIEQSQQIESEFDRELTWNEPEETRSGKKRSRIVVTKSADVTDQDQWDEYLDWMVEHGEKFHEVFYDRIQQL</sequence>
<reference evidence="2 3" key="1">
    <citation type="journal article" date="2006" name="Int. J. Syst. Evol. Microbiol.">
        <title>Haloterrigena longa sp. nov. and Haloterrigena limicola sp. nov., extremely halophilic archaea isolated from a salt lake.</title>
        <authorList>
            <person name="Cui H.L."/>
            <person name="Tohty D."/>
            <person name="Zhou P.J."/>
            <person name="Liu S.J."/>
        </authorList>
    </citation>
    <scope>NUCLEOTIDE SEQUENCE [LARGE SCALE GENOMIC DNA]</scope>
    <source>
        <strain evidence="2 3">ABH32</strain>
    </source>
</reference>
<evidence type="ECO:0000313" key="3">
    <source>
        <dbReference type="Proteomes" id="UP000663191"/>
    </source>
</evidence>
<name>A0A8A2UJX1_9EURY</name>
<dbReference type="Pfam" id="PF14088">
    <property type="entry name" value="DUF4268"/>
    <property type="match status" value="1"/>
</dbReference>
<dbReference type="Proteomes" id="UP000663191">
    <property type="component" value="Chromosome"/>
</dbReference>
<dbReference type="AlphaFoldDB" id="A0A8A2UJX1"/>
<organism evidence="2 3">
    <name type="scientific">Natrinema longum</name>
    <dbReference type="NCBI Taxonomy" id="370324"/>
    <lineage>
        <taxon>Archaea</taxon>
        <taxon>Methanobacteriati</taxon>
        <taxon>Methanobacteriota</taxon>
        <taxon>Stenosarchaea group</taxon>
        <taxon>Halobacteria</taxon>
        <taxon>Halobacteriales</taxon>
        <taxon>Natrialbaceae</taxon>
        <taxon>Natrinema</taxon>
    </lineage>
</organism>
<keyword evidence="3" id="KW-1185">Reference proteome</keyword>
<feature type="domain" description="DUF4268" evidence="1">
    <location>
        <begin position="2"/>
        <end position="136"/>
    </location>
</feature>